<reference evidence="1" key="1">
    <citation type="journal article" date="2021" name="bioRxiv">
        <title>Whole Genome Assembly and Annotation of Northern Wild Rice, Zizania palustris L., Supports a Whole Genome Duplication in the Zizania Genus.</title>
        <authorList>
            <person name="Haas M."/>
            <person name="Kono T."/>
            <person name="Macchietto M."/>
            <person name="Millas R."/>
            <person name="McGilp L."/>
            <person name="Shao M."/>
            <person name="Duquette J."/>
            <person name="Hirsch C.N."/>
            <person name="Kimball J."/>
        </authorList>
    </citation>
    <scope>NUCLEOTIDE SEQUENCE</scope>
    <source>
        <tissue evidence="1">Fresh leaf tissue</tissue>
    </source>
</reference>
<protein>
    <submittedName>
        <fullName evidence="1">Uncharacterized protein</fullName>
    </submittedName>
</protein>
<name>A0A8J5WCL6_ZIZPA</name>
<comment type="caution">
    <text evidence="1">The sequence shown here is derived from an EMBL/GenBank/DDBJ whole genome shotgun (WGS) entry which is preliminary data.</text>
</comment>
<organism evidence="1 2">
    <name type="scientific">Zizania palustris</name>
    <name type="common">Northern wild rice</name>
    <dbReference type="NCBI Taxonomy" id="103762"/>
    <lineage>
        <taxon>Eukaryota</taxon>
        <taxon>Viridiplantae</taxon>
        <taxon>Streptophyta</taxon>
        <taxon>Embryophyta</taxon>
        <taxon>Tracheophyta</taxon>
        <taxon>Spermatophyta</taxon>
        <taxon>Magnoliopsida</taxon>
        <taxon>Liliopsida</taxon>
        <taxon>Poales</taxon>
        <taxon>Poaceae</taxon>
        <taxon>BOP clade</taxon>
        <taxon>Oryzoideae</taxon>
        <taxon>Oryzeae</taxon>
        <taxon>Zizaniinae</taxon>
        <taxon>Zizania</taxon>
    </lineage>
</organism>
<evidence type="ECO:0000313" key="1">
    <source>
        <dbReference type="EMBL" id="KAG8087366.1"/>
    </source>
</evidence>
<dbReference type="EMBL" id="JAAALK010000082">
    <property type="protein sequence ID" value="KAG8087366.1"/>
    <property type="molecule type" value="Genomic_DNA"/>
</dbReference>
<reference evidence="1" key="2">
    <citation type="submission" date="2021-02" db="EMBL/GenBank/DDBJ databases">
        <authorList>
            <person name="Kimball J.A."/>
            <person name="Haas M.W."/>
            <person name="Macchietto M."/>
            <person name="Kono T."/>
            <person name="Duquette J."/>
            <person name="Shao M."/>
        </authorList>
    </citation>
    <scope>NUCLEOTIDE SEQUENCE</scope>
    <source>
        <tissue evidence="1">Fresh leaf tissue</tissue>
    </source>
</reference>
<accession>A0A8J5WCL6</accession>
<sequence length="69" mass="7471">MLPGRARSQAPPQGRVSYAHAQSFELLESERSTVVRRAAAPACRQRGNQAYLRLGGKAEVRLRPDGGAP</sequence>
<gene>
    <name evidence="1" type="ORF">GUJ93_ZPchr0010g8806</name>
</gene>
<keyword evidence="2" id="KW-1185">Reference proteome</keyword>
<dbReference type="Proteomes" id="UP000729402">
    <property type="component" value="Unassembled WGS sequence"/>
</dbReference>
<dbReference type="AlphaFoldDB" id="A0A8J5WCL6"/>
<proteinExistence type="predicted"/>
<evidence type="ECO:0000313" key="2">
    <source>
        <dbReference type="Proteomes" id="UP000729402"/>
    </source>
</evidence>